<feature type="transmembrane region" description="Helical" evidence="6">
    <location>
        <begin position="287"/>
        <end position="305"/>
    </location>
</feature>
<dbReference type="InterPro" id="IPR013057">
    <property type="entry name" value="AA_transpt_TM"/>
</dbReference>
<feature type="transmembrane region" description="Helical" evidence="6">
    <location>
        <begin position="361"/>
        <end position="384"/>
    </location>
</feature>
<dbReference type="Gene3D" id="1.20.1740.10">
    <property type="entry name" value="Amino acid/polyamine transporter I"/>
    <property type="match status" value="1"/>
</dbReference>
<sequence length="501" mass="54019">MAPKFRDVDQTTPLLHDCNNNNNNNNNNNTINNGRLSNGTVVTGSTNSSATTIVHLTAGGDRKAGKPSARGCDGALRPDPVAGRTLDHPTTNLDTLMHMLNGNLGTGILAMPDAFKNAGLYVGFFGTLAMGVICTHCMHLLVRCSHELCRRYGRPSLSYAEVGYCALDSGPRWAQPLAASFRRLINSFLLVMQLGLCCVYYLFVAVNVRELLDYLGCPVPVLTVLAYLLVPLAAMNMVRSLKLLTPTSLVASVLAIAGLAIAFLFLLQDLPHSGSVRPVSSWSTLPLYFGTVMYAFEGIGVVLPLENNMANPRDFIAWNGVLNTGMTIVVCLYSAVGFYGYLKYGEQAQGSVTLNLPNDALLAQIVRLLMAVAVLASYALQFYVPMTILVPAVTRHFRHRALAEYGLRLATVLLTFVLAAIIPNLGTFISLVGAVSTSTLALVFPPLIDLLTLWPARTERWRWTVLKDALIIAFGACGFFFGTAKSLATIFAGASPDGGIH</sequence>
<dbReference type="VEuPathDB" id="VectorBase:AMEC000375"/>
<reference evidence="9" key="1">
    <citation type="submission" date="2014-01" db="EMBL/GenBank/DDBJ databases">
        <title>The Genome Sequence of Anopheles melas CM1001059_A (V2).</title>
        <authorList>
            <consortium name="The Broad Institute Genomics Platform"/>
            <person name="Neafsey D.E."/>
            <person name="Besansky N."/>
            <person name="Howell P."/>
            <person name="Walton C."/>
            <person name="Young S.K."/>
            <person name="Zeng Q."/>
            <person name="Gargeya S."/>
            <person name="Fitzgerald M."/>
            <person name="Haas B."/>
            <person name="Abouelleil A."/>
            <person name="Allen A.W."/>
            <person name="Alvarado L."/>
            <person name="Arachchi H.M."/>
            <person name="Berlin A.M."/>
            <person name="Chapman S.B."/>
            <person name="Gainer-Dewar J."/>
            <person name="Goldberg J."/>
            <person name="Griggs A."/>
            <person name="Gujja S."/>
            <person name="Hansen M."/>
            <person name="Howarth C."/>
            <person name="Imamovic A."/>
            <person name="Ireland A."/>
            <person name="Larimer J."/>
            <person name="McCowan C."/>
            <person name="Murphy C."/>
            <person name="Pearson M."/>
            <person name="Poon T.W."/>
            <person name="Priest M."/>
            <person name="Roberts A."/>
            <person name="Saif S."/>
            <person name="Shea T."/>
            <person name="Sisk P."/>
            <person name="Sykes S."/>
            <person name="Wortman J."/>
            <person name="Nusbaum C."/>
            <person name="Birren B."/>
        </authorList>
    </citation>
    <scope>NUCLEOTIDE SEQUENCE [LARGE SCALE GENOMIC DNA]</scope>
    <source>
        <strain evidence="9">CM1001059</strain>
    </source>
</reference>
<dbReference type="Pfam" id="PF01490">
    <property type="entry name" value="Aa_trans"/>
    <property type="match status" value="1"/>
</dbReference>
<comment type="subcellular location">
    <subcellularLocation>
        <location evidence="1">Membrane</location>
        <topology evidence="1">Multi-pass membrane protein</topology>
    </subcellularLocation>
</comment>
<evidence type="ECO:0000256" key="5">
    <source>
        <dbReference type="SAM" id="MobiDB-lite"/>
    </source>
</evidence>
<evidence type="ECO:0000256" key="2">
    <source>
        <dbReference type="ARBA" id="ARBA00022692"/>
    </source>
</evidence>
<dbReference type="Proteomes" id="UP000075902">
    <property type="component" value="Unassembled WGS sequence"/>
</dbReference>
<keyword evidence="9" id="KW-1185">Reference proteome</keyword>
<feature type="compositionally biased region" description="Polar residues" evidence="5">
    <location>
        <begin position="34"/>
        <end position="44"/>
    </location>
</feature>
<dbReference type="PANTHER" id="PTHR22950">
    <property type="entry name" value="AMINO ACID TRANSPORTER"/>
    <property type="match status" value="1"/>
</dbReference>
<feature type="domain" description="Amino acid transporter transmembrane" evidence="7">
    <location>
        <begin position="88"/>
        <end position="486"/>
    </location>
</feature>
<evidence type="ECO:0000256" key="1">
    <source>
        <dbReference type="ARBA" id="ARBA00004141"/>
    </source>
</evidence>
<feature type="transmembrane region" description="Helical" evidence="6">
    <location>
        <begin position="428"/>
        <end position="448"/>
    </location>
</feature>
<evidence type="ECO:0000259" key="7">
    <source>
        <dbReference type="Pfam" id="PF01490"/>
    </source>
</evidence>
<feature type="transmembrane region" description="Helical" evidence="6">
    <location>
        <begin position="405"/>
        <end position="422"/>
    </location>
</feature>
<keyword evidence="2 6" id="KW-0812">Transmembrane</keyword>
<dbReference type="EnsemblMetazoa" id="AMEC000375-RA">
    <property type="protein sequence ID" value="AMEC000375-PA"/>
    <property type="gene ID" value="AMEC000375"/>
</dbReference>
<keyword evidence="4 6" id="KW-0472">Membrane</keyword>
<dbReference type="AlphaFoldDB" id="A0A182TDJ2"/>
<proteinExistence type="predicted"/>
<feature type="transmembrane region" description="Helical" evidence="6">
    <location>
        <begin position="184"/>
        <end position="206"/>
    </location>
</feature>
<feature type="transmembrane region" description="Helical" evidence="6">
    <location>
        <begin position="469"/>
        <end position="494"/>
    </location>
</feature>
<dbReference type="PANTHER" id="PTHR22950:SF349">
    <property type="entry name" value="AMINO ACID TRANSPORTER TRANSMEMBRANE DOMAIN-CONTAINING PROTEIN"/>
    <property type="match status" value="1"/>
</dbReference>
<evidence type="ECO:0000313" key="8">
    <source>
        <dbReference type="EnsemblMetazoa" id="AMEC000375-PA"/>
    </source>
</evidence>
<dbReference type="GO" id="GO:0005774">
    <property type="term" value="C:vacuolar membrane"/>
    <property type="evidence" value="ECO:0007669"/>
    <property type="project" value="TreeGrafter"/>
</dbReference>
<accession>A0A182TDJ2</accession>
<dbReference type="GO" id="GO:0015179">
    <property type="term" value="F:L-amino acid transmembrane transporter activity"/>
    <property type="evidence" value="ECO:0007669"/>
    <property type="project" value="TreeGrafter"/>
</dbReference>
<feature type="transmembrane region" description="Helical" evidence="6">
    <location>
        <begin position="212"/>
        <end position="235"/>
    </location>
</feature>
<feature type="transmembrane region" description="Helical" evidence="6">
    <location>
        <begin position="317"/>
        <end position="341"/>
    </location>
</feature>
<feature type="region of interest" description="Disordered" evidence="5">
    <location>
        <begin position="1"/>
        <end position="44"/>
    </location>
</feature>
<keyword evidence="3 6" id="KW-1133">Transmembrane helix</keyword>
<organism evidence="8 9">
    <name type="scientific">Anopheles melas</name>
    <dbReference type="NCBI Taxonomy" id="34690"/>
    <lineage>
        <taxon>Eukaryota</taxon>
        <taxon>Metazoa</taxon>
        <taxon>Ecdysozoa</taxon>
        <taxon>Arthropoda</taxon>
        <taxon>Hexapoda</taxon>
        <taxon>Insecta</taxon>
        <taxon>Pterygota</taxon>
        <taxon>Neoptera</taxon>
        <taxon>Endopterygota</taxon>
        <taxon>Diptera</taxon>
        <taxon>Nematocera</taxon>
        <taxon>Culicoidea</taxon>
        <taxon>Culicidae</taxon>
        <taxon>Anophelinae</taxon>
        <taxon>Anopheles</taxon>
    </lineage>
</organism>
<feature type="transmembrane region" description="Helical" evidence="6">
    <location>
        <begin position="247"/>
        <end position="267"/>
    </location>
</feature>
<evidence type="ECO:0000256" key="3">
    <source>
        <dbReference type="ARBA" id="ARBA00022989"/>
    </source>
</evidence>
<name>A0A182TDJ2_9DIPT</name>
<dbReference type="FunFam" id="1.20.1740.10:FF:000067">
    <property type="entry name" value="Transmembrane domain transporter"/>
    <property type="match status" value="1"/>
</dbReference>
<feature type="region of interest" description="Disordered" evidence="5">
    <location>
        <begin position="59"/>
        <end position="87"/>
    </location>
</feature>
<dbReference type="STRING" id="34690.A0A182TDJ2"/>
<evidence type="ECO:0000256" key="4">
    <source>
        <dbReference type="ARBA" id="ARBA00023136"/>
    </source>
</evidence>
<reference evidence="8" key="2">
    <citation type="submission" date="2020-05" db="UniProtKB">
        <authorList>
            <consortium name="EnsemblMetazoa"/>
        </authorList>
    </citation>
    <scope>IDENTIFICATION</scope>
    <source>
        <strain evidence="8">CM1001059</strain>
    </source>
</reference>
<feature type="transmembrane region" description="Helical" evidence="6">
    <location>
        <begin position="118"/>
        <end position="142"/>
    </location>
</feature>
<protein>
    <recommendedName>
        <fullName evidence="7">Amino acid transporter transmembrane domain-containing protein</fullName>
    </recommendedName>
</protein>
<evidence type="ECO:0000313" key="9">
    <source>
        <dbReference type="Proteomes" id="UP000075902"/>
    </source>
</evidence>
<feature type="compositionally biased region" description="Low complexity" evidence="5">
    <location>
        <begin position="19"/>
        <end position="33"/>
    </location>
</feature>
<evidence type="ECO:0000256" key="6">
    <source>
        <dbReference type="SAM" id="Phobius"/>
    </source>
</evidence>